<dbReference type="PROSITE" id="PS50022">
    <property type="entry name" value="FA58C_3"/>
    <property type="match status" value="1"/>
</dbReference>
<proteinExistence type="predicted"/>
<sequence length="758" mass="82069">MNLINLYTGLLVAFTSQIFVHAWGTDTEQITFITPIYEGALASDNRDNDIAILEGMKSMLGVGGTYVKLGFSFSSWSLSRDITDADQDYAFNSTNLDYVLGLAESLNLPVLIHANNGRWADCCTSNSDGGWNDALLDHIAAQGNTTMQDSSGKSLFQHDGGGNYFSLSRYNTFYRDYKKRNVQASMTRLANWAKQHKDLFVGVSLDSETIFPSDSADHNPLAIQEWRDWLQNTGLYGPSGDFFGHGRVPAFTSITDFNSATGQTFSSWSAVTPPSSITAGNPFSEEWQRFRITLIRHSVSDETLWIAEAGIPRNLIYGHQTPGLQFYAFADDLPTSTAANGASGYTAYGRAPLDFGSVDNPLRADGTNNFGLFELNPLSSDPQFAYDTILTLFNDGAKVICPNAFENVTNKDQYSLFDSPTTGDTWGNALVKFLKDHGNTPRYTQPPGWNPGDRVYDLYDNFDSATKSGPDNRVNVSGSSGNVALKTVYSAVGGTISWSFTLPSVSNGRRLNLWTKVGIDDGAGAGGGTATWLASMNGTPLFGNGVVLAPTYWVWKHWLPVMVDVTEWAGKQVTLSLSTTGNDYYGWTQWASPAIYRTSASNNNLALNKAVSGSSSDGTGSGWDLSYLTDGNVQGGTDGRNGWSSVSHDSASASEWVQVDLGGSYTVGKVVLHPRSDLSNSAGTGFPVNFQLKGSLDGATWTTLSTQVGYHGVQAGRGEVLTFPSHAVRYLRVASSQLSGVAGESGYRMQFTELEVYS</sequence>
<evidence type="ECO:0000256" key="1">
    <source>
        <dbReference type="SAM" id="SignalP"/>
    </source>
</evidence>
<dbReference type="Pfam" id="PF00754">
    <property type="entry name" value="F5_F8_type_C"/>
    <property type="match status" value="1"/>
</dbReference>
<comment type="caution">
    <text evidence="3">The sequence shown here is derived from an EMBL/GenBank/DDBJ whole genome shotgun (WGS) entry which is preliminary data.</text>
</comment>
<evidence type="ECO:0000313" key="4">
    <source>
        <dbReference type="Proteomes" id="UP000078397"/>
    </source>
</evidence>
<dbReference type="SUPFAM" id="SSF49785">
    <property type="entry name" value="Galactose-binding domain-like"/>
    <property type="match status" value="1"/>
</dbReference>
<reference evidence="3 4" key="1">
    <citation type="journal article" date="2016" name="PLoS Pathog.">
        <title>Biosynthesis of antibiotic leucinostatins in bio-control fungus Purpureocillium lilacinum and their inhibition on phytophthora revealed by genome mining.</title>
        <authorList>
            <person name="Wang G."/>
            <person name="Liu Z."/>
            <person name="Lin R."/>
            <person name="Li E."/>
            <person name="Mao Z."/>
            <person name="Ling J."/>
            <person name="Yang Y."/>
            <person name="Yin W.B."/>
            <person name="Xie B."/>
        </authorList>
    </citation>
    <scope>NUCLEOTIDE SEQUENCE [LARGE SCALE GENOMIC DNA]</scope>
    <source>
        <strain evidence="3">170</strain>
    </source>
</reference>
<dbReference type="EMBL" id="LSBJ02000001">
    <property type="protein sequence ID" value="OAQ72037.1"/>
    <property type="molecule type" value="Genomic_DNA"/>
</dbReference>
<dbReference type="InterPro" id="IPR008979">
    <property type="entry name" value="Galactose-bd-like_sf"/>
</dbReference>
<evidence type="ECO:0000313" key="3">
    <source>
        <dbReference type="EMBL" id="OAQ72037.1"/>
    </source>
</evidence>
<feature type="chain" id="PRO_5008102324" evidence="1">
    <location>
        <begin position="25"/>
        <end position="758"/>
    </location>
</feature>
<dbReference type="RefSeq" id="XP_018148120.1">
    <property type="nucleotide sequence ID" value="XM_018290469.2"/>
</dbReference>
<dbReference type="Proteomes" id="UP000078397">
    <property type="component" value="Unassembled WGS sequence"/>
</dbReference>
<dbReference type="AlphaFoldDB" id="A0A179G2Q9"/>
<dbReference type="KEGG" id="pchm:VFPPC_12692"/>
<feature type="signal peptide" evidence="1">
    <location>
        <begin position="1"/>
        <end position="24"/>
    </location>
</feature>
<name>A0A179G2Q9_METCM</name>
<accession>A0A179G2Q9</accession>
<keyword evidence="4" id="KW-1185">Reference proteome</keyword>
<dbReference type="Gene3D" id="3.20.20.80">
    <property type="entry name" value="Glycosidases"/>
    <property type="match status" value="1"/>
</dbReference>
<evidence type="ECO:0000259" key="2">
    <source>
        <dbReference type="PROSITE" id="PS50022"/>
    </source>
</evidence>
<gene>
    <name evidence="3" type="ORF">VFPPC_12692</name>
</gene>
<dbReference type="Gene3D" id="2.60.120.260">
    <property type="entry name" value="Galactose-binding domain-like"/>
    <property type="match status" value="1"/>
</dbReference>
<feature type="domain" description="F5/8 type C" evidence="2">
    <location>
        <begin position="600"/>
        <end position="758"/>
    </location>
</feature>
<dbReference type="InterPro" id="IPR000421">
    <property type="entry name" value="FA58C"/>
</dbReference>
<organism evidence="3 4">
    <name type="scientific">Pochonia chlamydosporia 170</name>
    <dbReference type="NCBI Taxonomy" id="1380566"/>
    <lineage>
        <taxon>Eukaryota</taxon>
        <taxon>Fungi</taxon>
        <taxon>Dikarya</taxon>
        <taxon>Ascomycota</taxon>
        <taxon>Pezizomycotina</taxon>
        <taxon>Sordariomycetes</taxon>
        <taxon>Hypocreomycetidae</taxon>
        <taxon>Hypocreales</taxon>
        <taxon>Clavicipitaceae</taxon>
        <taxon>Pochonia</taxon>
    </lineage>
</organism>
<keyword evidence="1" id="KW-0732">Signal</keyword>
<dbReference type="OrthoDB" id="3447004at2759"/>
<dbReference type="GeneID" id="28854463"/>
<protein>
    <submittedName>
        <fullName evidence="3">F5/8 type C domain-containing protein</fullName>
    </submittedName>
</protein>